<comment type="similarity">
    <text evidence="11">Belongs to the KdpC family.</text>
</comment>
<keyword evidence="7 11" id="KW-0630">Potassium</keyword>
<dbReference type="NCBIfam" id="NF001454">
    <property type="entry name" value="PRK00315.1"/>
    <property type="match status" value="1"/>
</dbReference>
<dbReference type="Pfam" id="PF02669">
    <property type="entry name" value="KdpC"/>
    <property type="match status" value="1"/>
</dbReference>
<sequence>MRDLLALLRQSLAGLRVLVAATVLLGVAYPLLVTGIAQVAVPWQANGSLVTAAGERTTDADEAVGSVLLGQATDDDGLFQPRPSAAGDGWDGLASGGSNLGPESPELLALVGERRAEVAAREGVDPAAVPPDAVTASGSGLDPQVSPAYAALQVPRVAAANGLDEAAVRALVAEHTAGRTLGILGEPRVDVLALNIAVLAARDAGAGD</sequence>
<dbReference type="GO" id="GO:0005524">
    <property type="term" value="F:ATP binding"/>
    <property type="evidence" value="ECO:0007669"/>
    <property type="project" value="UniProtKB-UniRule"/>
</dbReference>
<keyword evidence="2 11" id="KW-1003">Cell membrane</keyword>
<evidence type="ECO:0000256" key="9">
    <source>
        <dbReference type="ARBA" id="ARBA00023065"/>
    </source>
</evidence>
<evidence type="ECO:0000256" key="2">
    <source>
        <dbReference type="ARBA" id="ARBA00022475"/>
    </source>
</evidence>
<keyword evidence="8 11" id="KW-1133">Transmembrane helix</keyword>
<evidence type="ECO:0000256" key="4">
    <source>
        <dbReference type="ARBA" id="ARBA00022692"/>
    </source>
</evidence>
<dbReference type="InterPro" id="IPR003820">
    <property type="entry name" value="KdpC"/>
</dbReference>
<name>A0A6P0HES7_9ACTN</name>
<dbReference type="GO" id="GO:0005886">
    <property type="term" value="C:plasma membrane"/>
    <property type="evidence" value="ECO:0007669"/>
    <property type="project" value="UniProtKB-SubCell"/>
</dbReference>
<evidence type="ECO:0000256" key="5">
    <source>
        <dbReference type="ARBA" id="ARBA00022741"/>
    </source>
</evidence>
<evidence type="ECO:0000313" key="13">
    <source>
        <dbReference type="Proteomes" id="UP000468687"/>
    </source>
</evidence>
<evidence type="ECO:0000256" key="7">
    <source>
        <dbReference type="ARBA" id="ARBA00022958"/>
    </source>
</evidence>
<evidence type="ECO:0000256" key="1">
    <source>
        <dbReference type="ARBA" id="ARBA00022448"/>
    </source>
</evidence>
<keyword evidence="10 11" id="KW-0472">Membrane</keyword>
<evidence type="ECO:0000256" key="11">
    <source>
        <dbReference type="HAMAP-Rule" id="MF_00276"/>
    </source>
</evidence>
<keyword evidence="5 11" id="KW-0547">Nucleotide-binding</keyword>
<dbReference type="GO" id="GO:0008556">
    <property type="term" value="F:P-type potassium transmembrane transporter activity"/>
    <property type="evidence" value="ECO:0007669"/>
    <property type="project" value="InterPro"/>
</dbReference>
<keyword evidence="4 11" id="KW-0812">Transmembrane</keyword>
<comment type="subcellular location">
    <subcellularLocation>
        <location evidence="11">Cell membrane</location>
        <topology evidence="11">Single-pass membrane protein</topology>
    </subcellularLocation>
</comment>
<evidence type="ECO:0000256" key="3">
    <source>
        <dbReference type="ARBA" id="ARBA00022538"/>
    </source>
</evidence>
<comment type="caution">
    <text evidence="12">The sequence shown here is derived from an EMBL/GenBank/DDBJ whole genome shotgun (WGS) entry which is preliminary data.</text>
</comment>
<keyword evidence="9 11" id="KW-0406">Ion transport</keyword>
<organism evidence="12 13">
    <name type="scientific">Nocardioides zeae</name>
    <dbReference type="NCBI Taxonomy" id="1457234"/>
    <lineage>
        <taxon>Bacteria</taxon>
        <taxon>Bacillati</taxon>
        <taxon>Actinomycetota</taxon>
        <taxon>Actinomycetes</taxon>
        <taxon>Propionibacteriales</taxon>
        <taxon>Nocardioidaceae</taxon>
        <taxon>Nocardioides</taxon>
    </lineage>
</organism>
<accession>A0A6P0HES7</accession>
<dbReference type="PANTHER" id="PTHR30042:SF2">
    <property type="entry name" value="POTASSIUM-TRANSPORTING ATPASE KDPC SUBUNIT"/>
    <property type="match status" value="1"/>
</dbReference>
<dbReference type="PANTHER" id="PTHR30042">
    <property type="entry name" value="POTASSIUM-TRANSPORTING ATPASE C CHAIN"/>
    <property type="match status" value="1"/>
</dbReference>
<dbReference type="AlphaFoldDB" id="A0A6P0HES7"/>
<evidence type="ECO:0000256" key="10">
    <source>
        <dbReference type="ARBA" id="ARBA00023136"/>
    </source>
</evidence>
<dbReference type="Proteomes" id="UP000468687">
    <property type="component" value="Unassembled WGS sequence"/>
</dbReference>
<keyword evidence="6 11" id="KW-0067">ATP-binding</keyword>
<keyword evidence="3 11" id="KW-0633">Potassium transport</keyword>
<comment type="subunit">
    <text evidence="11">The system is composed of three essential subunits: KdpA, KdpB and KdpC.</text>
</comment>
<protein>
    <recommendedName>
        <fullName evidence="11">Potassium-transporting ATPase KdpC subunit</fullName>
    </recommendedName>
    <alternativeName>
        <fullName evidence="11">ATP phosphohydrolase [potassium-transporting] C chain</fullName>
    </alternativeName>
    <alternativeName>
        <fullName evidence="11">Potassium-binding and translocating subunit C</fullName>
    </alternativeName>
    <alternativeName>
        <fullName evidence="11">Potassium-translocating ATPase C chain</fullName>
    </alternativeName>
</protein>
<gene>
    <name evidence="11 12" type="primary">kdpC</name>
    <name evidence="12" type="ORF">G3T38_00790</name>
</gene>
<keyword evidence="1 11" id="KW-0813">Transport</keyword>
<dbReference type="HAMAP" id="MF_00276">
    <property type="entry name" value="KdpC"/>
    <property type="match status" value="1"/>
</dbReference>
<dbReference type="PIRSF" id="PIRSF001296">
    <property type="entry name" value="K_ATPase_KdpC"/>
    <property type="match status" value="1"/>
</dbReference>
<dbReference type="EMBL" id="JAAGXA010000001">
    <property type="protein sequence ID" value="NEN76807.1"/>
    <property type="molecule type" value="Genomic_DNA"/>
</dbReference>
<proteinExistence type="inferred from homology"/>
<reference evidence="12 13" key="1">
    <citation type="journal article" date="2014" name="Int. J. Syst. Evol. Microbiol.">
        <title>Nocardioides zeae sp. nov., isolated from the stem of Zea mays.</title>
        <authorList>
            <person name="Glaeser S.P."/>
            <person name="McInroy J.A."/>
            <person name="Busse H.J."/>
            <person name="Kampfer P."/>
        </authorList>
    </citation>
    <scope>NUCLEOTIDE SEQUENCE [LARGE SCALE GENOMIC DNA]</scope>
    <source>
        <strain evidence="12 13">JCM 30728</strain>
    </source>
</reference>
<dbReference type="NCBIfam" id="TIGR00681">
    <property type="entry name" value="kdpC"/>
    <property type="match status" value="1"/>
</dbReference>
<evidence type="ECO:0000256" key="8">
    <source>
        <dbReference type="ARBA" id="ARBA00022989"/>
    </source>
</evidence>
<evidence type="ECO:0000256" key="6">
    <source>
        <dbReference type="ARBA" id="ARBA00022840"/>
    </source>
</evidence>
<keyword evidence="13" id="KW-1185">Reference proteome</keyword>
<evidence type="ECO:0000313" key="12">
    <source>
        <dbReference type="EMBL" id="NEN76807.1"/>
    </source>
</evidence>
<comment type="function">
    <text evidence="11">Part of the high-affinity ATP-driven potassium transport (or Kdp) system, which catalyzes the hydrolysis of ATP coupled with the electrogenic transport of potassium into the cytoplasm. This subunit acts as a catalytic chaperone that increases the ATP-binding affinity of the ATP-hydrolyzing subunit KdpB by the formation of a transient KdpB/KdpC/ATP ternary complex.</text>
</comment>
<dbReference type="RefSeq" id="WP_163770175.1">
    <property type="nucleotide sequence ID" value="NZ_JAAGXA010000001.1"/>
</dbReference>